<dbReference type="InterPro" id="IPR001611">
    <property type="entry name" value="Leu-rich_rpt"/>
</dbReference>
<keyword evidence="2" id="KW-0677">Repeat</keyword>
<dbReference type="RefSeq" id="WP_051627616.1">
    <property type="nucleotide sequence ID" value="NZ_JNCA01000029.1"/>
</dbReference>
<evidence type="ECO:0000256" key="2">
    <source>
        <dbReference type="ARBA" id="ARBA00022737"/>
    </source>
</evidence>
<accession>A0A066WN57</accession>
<dbReference type="InterPro" id="IPR003591">
    <property type="entry name" value="Leu-rich_rpt_typical-subtyp"/>
</dbReference>
<dbReference type="SMART" id="SM00369">
    <property type="entry name" value="LRR_TYP"/>
    <property type="match status" value="5"/>
</dbReference>
<dbReference type="SUPFAM" id="SSF52540">
    <property type="entry name" value="P-loop containing nucleoside triphosphate hydrolases"/>
    <property type="match status" value="1"/>
</dbReference>
<dbReference type="InterPro" id="IPR003959">
    <property type="entry name" value="ATPase_AAA_core"/>
</dbReference>
<dbReference type="SMART" id="SM00364">
    <property type="entry name" value="LRR_BAC"/>
    <property type="match status" value="3"/>
</dbReference>
<evidence type="ECO:0000256" key="1">
    <source>
        <dbReference type="ARBA" id="ARBA00022614"/>
    </source>
</evidence>
<reference evidence="4 5" key="1">
    <citation type="submission" date="2014-05" db="EMBL/GenBank/DDBJ databases">
        <title>Genome Sequence of Flavobacterium sp. EM1321.</title>
        <authorList>
            <person name="Shin S.-K."/>
            <person name="Yi H."/>
        </authorList>
    </citation>
    <scope>NUCLEOTIDE SEQUENCE [LARGE SCALE GENOMIC DNA]</scope>
    <source>
        <strain evidence="4 5">EM1321</strain>
    </source>
</reference>
<sequence>MPTILNKQGLTSLPKIPLAEVHLHAEYNQLSEIPDSIGSLVNLNRLYLRNNKIKILSKEIGNLKKLQLLLLGNNQIDNLPLEIGNLTSLTQLRIENNKLSDLPSEIGLLTNLTHLFLENNQLNYLPEEIKKLTKLVHLSINGNNLKLPEDYAPNNPKKTIEYILQHQDNLSAKNSLITDKAYYFINASKENITENYKKLVKDFSILNSIEFIPIISEEEINKDTNIVFIICPIDAHTDTSLLNKIAKQCKKMGKRFFIFIQDQFIETDFNSANLDNWNTFQKTKALVNKDFSNEFNPFSSYEELNNLTFEALKQHKPNIKLEKLTLENIGHFDNLEITFDDEITCLIGENGSGKSTILKSIALAIIGGNHKNIQESAKRSFLKILGFDNDKFTYQNGLIKLDYTIDGKENSNEIILVPNDNGNDINFSATNESKIIYNNYNLKSLVIGFPQERGIDNNSNSNFIQSKNTQPHINDLIPLINGSDEFRLRSFSDWIANLYFDSIKKNEGGDSSYSERVLIETVFSVISNITKKEIKFKTVTKVAPPDVWVFTNDAPNGIPLSLISQGFRMMIGWIGHLMQRFVDTFPLSNPISAFQENAIVIIDEVDISMHPLWQVSFIEILREIFPKTQFICSTHDPLIIGGLLKSQVRIFNETDGNINVFEPDIDPKGLGVAGILTSEFFGLPSILDKKTLEDLQEKRRLQILFKDDKLDDDQKKKLIVLEDKLEKYGFTKYQRDPLYQKFIFAFMQREELKKNPINSVEKGIQDKIMVDILDEILNEERKS</sequence>
<dbReference type="SMART" id="SM00382">
    <property type="entry name" value="AAA"/>
    <property type="match status" value="1"/>
</dbReference>
<dbReference type="OrthoDB" id="9805802at2"/>
<name>A0A066WN57_9FLAO</name>
<evidence type="ECO:0000259" key="3">
    <source>
        <dbReference type="SMART" id="SM00382"/>
    </source>
</evidence>
<dbReference type="PROSITE" id="PS51450">
    <property type="entry name" value="LRR"/>
    <property type="match status" value="2"/>
</dbReference>
<dbReference type="GO" id="GO:0005524">
    <property type="term" value="F:ATP binding"/>
    <property type="evidence" value="ECO:0007669"/>
    <property type="project" value="InterPro"/>
</dbReference>
<comment type="caution">
    <text evidence="4">The sequence shown here is derived from an EMBL/GenBank/DDBJ whole genome shotgun (WGS) entry which is preliminary data.</text>
</comment>
<feature type="domain" description="AAA+ ATPase" evidence="3">
    <location>
        <begin position="340"/>
        <end position="656"/>
    </location>
</feature>
<dbReference type="EMBL" id="JNCA01000029">
    <property type="protein sequence ID" value="KDN54038.1"/>
    <property type="molecule type" value="Genomic_DNA"/>
</dbReference>
<evidence type="ECO:0000313" key="4">
    <source>
        <dbReference type="EMBL" id="KDN54038.1"/>
    </source>
</evidence>
<organism evidence="4 5">
    <name type="scientific">Flavobacterium seoulense</name>
    <dbReference type="NCBI Taxonomy" id="1492738"/>
    <lineage>
        <taxon>Bacteria</taxon>
        <taxon>Pseudomonadati</taxon>
        <taxon>Bacteroidota</taxon>
        <taxon>Flavobacteriia</taxon>
        <taxon>Flavobacteriales</taxon>
        <taxon>Flavobacteriaceae</taxon>
        <taxon>Flavobacterium</taxon>
    </lineage>
</organism>
<dbReference type="InterPro" id="IPR003593">
    <property type="entry name" value="AAA+_ATPase"/>
</dbReference>
<dbReference type="Pfam" id="PF13855">
    <property type="entry name" value="LRR_8"/>
    <property type="match status" value="1"/>
</dbReference>
<dbReference type="STRING" id="1492738.FEM21_28550"/>
<dbReference type="PANTHER" id="PTHR48051:SF1">
    <property type="entry name" value="RAS SUPPRESSOR PROTEIN 1"/>
    <property type="match status" value="1"/>
</dbReference>
<dbReference type="GO" id="GO:0016887">
    <property type="term" value="F:ATP hydrolysis activity"/>
    <property type="evidence" value="ECO:0007669"/>
    <property type="project" value="InterPro"/>
</dbReference>
<dbReference type="Gene3D" id="3.40.50.300">
    <property type="entry name" value="P-loop containing nucleotide triphosphate hydrolases"/>
    <property type="match status" value="1"/>
</dbReference>
<dbReference type="Proteomes" id="UP000027064">
    <property type="component" value="Unassembled WGS sequence"/>
</dbReference>
<dbReference type="GO" id="GO:0005737">
    <property type="term" value="C:cytoplasm"/>
    <property type="evidence" value="ECO:0007669"/>
    <property type="project" value="TreeGrafter"/>
</dbReference>
<dbReference type="Gene3D" id="3.80.10.10">
    <property type="entry name" value="Ribonuclease Inhibitor"/>
    <property type="match status" value="1"/>
</dbReference>
<dbReference type="InterPro" id="IPR027417">
    <property type="entry name" value="P-loop_NTPase"/>
</dbReference>
<dbReference type="eggNOG" id="COG3950">
    <property type="taxonomic scope" value="Bacteria"/>
</dbReference>
<keyword evidence="1" id="KW-0433">Leucine-rich repeat</keyword>
<dbReference type="AlphaFoldDB" id="A0A066WN57"/>
<dbReference type="Pfam" id="PF13304">
    <property type="entry name" value="AAA_21"/>
    <property type="match status" value="1"/>
</dbReference>
<keyword evidence="5" id="KW-1185">Reference proteome</keyword>
<evidence type="ECO:0000313" key="5">
    <source>
        <dbReference type="Proteomes" id="UP000027064"/>
    </source>
</evidence>
<dbReference type="eggNOG" id="COG4886">
    <property type="taxonomic scope" value="Bacteria"/>
</dbReference>
<dbReference type="InterPro" id="IPR050216">
    <property type="entry name" value="LRR_domain-containing"/>
</dbReference>
<gene>
    <name evidence="4" type="ORF">FEM21_28550</name>
</gene>
<dbReference type="PANTHER" id="PTHR48051">
    <property type="match status" value="1"/>
</dbReference>
<proteinExistence type="predicted"/>
<dbReference type="InterPro" id="IPR032675">
    <property type="entry name" value="LRR_dom_sf"/>
</dbReference>
<dbReference type="PATRIC" id="fig|1492738.3.peg.2842"/>
<dbReference type="SUPFAM" id="SSF52058">
    <property type="entry name" value="L domain-like"/>
    <property type="match status" value="1"/>
</dbReference>
<protein>
    <recommendedName>
        <fullName evidence="3">AAA+ ATPase domain-containing protein</fullName>
    </recommendedName>
</protein>